<evidence type="ECO:0000256" key="3">
    <source>
        <dbReference type="ARBA" id="ARBA00022991"/>
    </source>
</evidence>
<feature type="compositionally biased region" description="Basic and acidic residues" evidence="4">
    <location>
        <begin position="285"/>
        <end position="294"/>
    </location>
</feature>
<dbReference type="EMBL" id="KU698177">
    <property type="protein sequence ID" value="AML76367.1"/>
    <property type="molecule type" value="mRNA"/>
</dbReference>
<feature type="compositionally biased region" description="Low complexity" evidence="4">
    <location>
        <begin position="119"/>
        <end position="130"/>
    </location>
</feature>
<dbReference type="PROSITE" id="PS50112">
    <property type="entry name" value="PAS"/>
    <property type="match status" value="1"/>
</dbReference>
<feature type="domain" description="PAS" evidence="5">
    <location>
        <begin position="355"/>
        <end position="404"/>
    </location>
</feature>
<dbReference type="SUPFAM" id="SSF55785">
    <property type="entry name" value="PYP-like sensor domain (PAS domain)"/>
    <property type="match status" value="1"/>
</dbReference>
<dbReference type="InterPro" id="IPR035965">
    <property type="entry name" value="PAS-like_dom_sf"/>
</dbReference>
<dbReference type="PANTHER" id="PTHR47429:SF2">
    <property type="entry name" value="PROTEIN TWIN LOV 1"/>
    <property type="match status" value="1"/>
</dbReference>
<evidence type="ECO:0000256" key="1">
    <source>
        <dbReference type="ARBA" id="ARBA00022630"/>
    </source>
</evidence>
<keyword evidence="3" id="KW-0157">Chromophore</keyword>
<dbReference type="InterPro" id="IPR000014">
    <property type="entry name" value="PAS"/>
</dbReference>
<feature type="region of interest" description="Disordered" evidence="4">
    <location>
        <begin position="163"/>
        <end position="182"/>
    </location>
</feature>
<dbReference type="GO" id="GO:0005634">
    <property type="term" value="C:nucleus"/>
    <property type="evidence" value="ECO:0007669"/>
    <property type="project" value="TreeGrafter"/>
</dbReference>
<feature type="region of interest" description="Disordered" evidence="4">
    <location>
        <begin position="284"/>
        <end position="322"/>
    </location>
</feature>
<dbReference type="AlphaFoldDB" id="A0A126WVA9"/>
<feature type="region of interest" description="Disordered" evidence="4">
    <location>
        <begin position="119"/>
        <end position="142"/>
    </location>
</feature>
<keyword evidence="1" id="KW-0285">Flavoprotein</keyword>
<dbReference type="NCBIfam" id="TIGR00229">
    <property type="entry name" value="sensory_box"/>
    <property type="match status" value="1"/>
</dbReference>
<sequence>MTNNDMLAPVFGAAEGNIPTSVDLNDIFTDFYEGLVFQHGMEWQPGAAQAAPSACTTTIDATTVGYVPNKRLPQEILAGTFPVNAPTPLTPPSFQYHRRGIMPEPDCEAFLPDKSNMEASAAAGGAPAAPIRSETHTSSTGAFRQTSIGLGLTHFYPLNAAAGETHRKRQKMVATRDGDSRDEVVCQAAKGDTPNVPGLGQMTQNDRLTSEQRKSERREQNREHAKRSRIRQKFLLECLQEQLSAERKLNMALRQIVKQHMPAQADAILSRCITEKALALSGQRTESHSGFDHWDGEDDERGPTHEGKVAASGSDAEHNPEPEASCLLMEPDFHLMQALINSQQQYIISDPKMIDNPIVYASQGFLRMTGYSLPDVIGRNCRFLQGPGTDAAAVDIIRHGVEEGRDTSVCLLNYKADGTPFWNQLFVAALKDDQDKASTSPVRNPLFRHFISFFQHAVRVSP</sequence>
<keyword evidence="2" id="KW-0288">FMN</keyword>
<evidence type="ECO:0000256" key="2">
    <source>
        <dbReference type="ARBA" id="ARBA00022643"/>
    </source>
</evidence>
<organism evidence="6">
    <name type="scientific">Ishige okamurae</name>
    <dbReference type="NCBI Taxonomy" id="233772"/>
    <lineage>
        <taxon>Eukaryota</taxon>
        <taxon>Sar</taxon>
        <taxon>Stramenopiles</taxon>
        <taxon>Ochrophyta</taxon>
        <taxon>PX clade</taxon>
        <taxon>Phaeophyceae</taxon>
        <taxon>Ectocarpales</taxon>
        <taxon>Ishigeaceae</taxon>
        <taxon>Ishige</taxon>
    </lineage>
</organism>
<reference evidence="6" key="1">
    <citation type="journal article" date="2016" name="Proc. Natl. Acad. Sci. U.S.A.">
        <title>Functional and topological diversity of LOV domain photoreceptors.</title>
        <authorList>
            <person name="Glantz S.T."/>
            <person name="Carpenter E.J."/>
            <person name="Melkonian M."/>
            <person name="Gardner K.H."/>
            <person name="Boyden E.S."/>
            <person name="Wong G.K."/>
            <person name="Chow B.Y."/>
        </authorList>
    </citation>
    <scope>NUCLEOTIDE SEQUENCE</scope>
    <source>
        <strain evidence="6">APTP_2014198</strain>
    </source>
</reference>
<feature type="compositionally biased region" description="Basic and acidic residues" evidence="4">
    <location>
        <begin position="208"/>
        <end position="223"/>
    </location>
</feature>
<dbReference type="PANTHER" id="PTHR47429">
    <property type="entry name" value="PROTEIN TWIN LOV 1"/>
    <property type="match status" value="1"/>
</dbReference>
<feature type="region of interest" description="Disordered" evidence="4">
    <location>
        <begin position="189"/>
        <end position="227"/>
    </location>
</feature>
<evidence type="ECO:0000256" key="4">
    <source>
        <dbReference type="SAM" id="MobiDB-lite"/>
    </source>
</evidence>
<dbReference type="CDD" id="cd14809">
    <property type="entry name" value="bZIP_AUREO-like"/>
    <property type="match status" value="1"/>
</dbReference>
<evidence type="ECO:0000313" key="6">
    <source>
        <dbReference type="EMBL" id="AML76367.1"/>
    </source>
</evidence>
<proteinExistence type="evidence at transcript level"/>
<dbReference type="Gene3D" id="3.30.450.20">
    <property type="entry name" value="PAS domain"/>
    <property type="match status" value="1"/>
</dbReference>
<dbReference type="CDD" id="cd00130">
    <property type="entry name" value="PAS"/>
    <property type="match status" value="1"/>
</dbReference>
<protein>
    <submittedName>
        <fullName evidence="6">Putative LOV domain-containing protein</fullName>
    </submittedName>
</protein>
<dbReference type="Pfam" id="PF13426">
    <property type="entry name" value="PAS_9"/>
    <property type="match status" value="1"/>
</dbReference>
<accession>A0A126WVA9</accession>
<name>A0A126WVA9_9PHAE</name>
<evidence type="ECO:0000259" key="5">
    <source>
        <dbReference type="PROSITE" id="PS50112"/>
    </source>
</evidence>